<dbReference type="InterPro" id="IPR012551">
    <property type="entry name" value="DUF1707_SHOCT-like"/>
</dbReference>
<evidence type="ECO:0000259" key="2">
    <source>
        <dbReference type="Pfam" id="PF08044"/>
    </source>
</evidence>
<accession>A0A7W5YA91</accession>
<organism evidence="3 4">
    <name type="scientific">Nonomuraea dietziae</name>
    <dbReference type="NCBI Taxonomy" id="65515"/>
    <lineage>
        <taxon>Bacteria</taxon>
        <taxon>Bacillati</taxon>
        <taxon>Actinomycetota</taxon>
        <taxon>Actinomycetes</taxon>
        <taxon>Streptosporangiales</taxon>
        <taxon>Streptosporangiaceae</taxon>
        <taxon>Nonomuraea</taxon>
    </lineage>
</organism>
<feature type="transmembrane region" description="Helical" evidence="1">
    <location>
        <begin position="137"/>
        <end position="154"/>
    </location>
</feature>
<gene>
    <name evidence="3" type="ORF">FHR33_002573</name>
</gene>
<feature type="domain" description="DUF1707" evidence="2">
    <location>
        <begin position="7"/>
        <end position="59"/>
    </location>
</feature>
<protein>
    <recommendedName>
        <fullName evidence="2">DUF1707 domain-containing protein</fullName>
    </recommendedName>
</protein>
<keyword evidence="1" id="KW-1133">Transmembrane helix</keyword>
<evidence type="ECO:0000313" key="4">
    <source>
        <dbReference type="Proteomes" id="UP000579945"/>
    </source>
</evidence>
<keyword evidence="1" id="KW-0472">Membrane</keyword>
<comment type="caution">
    <text evidence="3">The sequence shown here is derived from an EMBL/GenBank/DDBJ whole genome shotgun (WGS) entry which is preliminary data.</text>
</comment>
<dbReference type="Proteomes" id="UP000579945">
    <property type="component" value="Unassembled WGS sequence"/>
</dbReference>
<evidence type="ECO:0000313" key="3">
    <source>
        <dbReference type="EMBL" id="MBB3726713.1"/>
    </source>
</evidence>
<dbReference type="Pfam" id="PF08044">
    <property type="entry name" value="DUF1707"/>
    <property type="match status" value="1"/>
</dbReference>
<dbReference type="EMBL" id="JACIBV010000001">
    <property type="protein sequence ID" value="MBB3726713.1"/>
    <property type="molecule type" value="Genomic_DNA"/>
</dbReference>
<keyword evidence="1" id="KW-0812">Transmembrane</keyword>
<dbReference type="PANTHER" id="PTHR40763:SF5">
    <property type="entry name" value="MEMBRANE PROTEIN"/>
    <property type="match status" value="1"/>
</dbReference>
<name>A0A7W5YA91_9ACTN</name>
<keyword evidence="4" id="KW-1185">Reference proteome</keyword>
<dbReference type="AlphaFoldDB" id="A0A7W5YA91"/>
<dbReference type="RefSeq" id="WP_183646346.1">
    <property type="nucleotide sequence ID" value="NZ_BAAAXX010000168.1"/>
</dbReference>
<dbReference type="PANTHER" id="PTHR40763">
    <property type="entry name" value="MEMBRANE PROTEIN-RELATED"/>
    <property type="match status" value="1"/>
</dbReference>
<dbReference type="GeneID" id="95389061"/>
<reference evidence="3 4" key="1">
    <citation type="submission" date="2020-08" db="EMBL/GenBank/DDBJ databases">
        <title>Sequencing the genomes of 1000 actinobacteria strains.</title>
        <authorList>
            <person name="Klenk H.-P."/>
        </authorList>
    </citation>
    <scope>NUCLEOTIDE SEQUENCE [LARGE SCALE GENOMIC DNA]</scope>
    <source>
        <strain evidence="3 4">DSM 44320</strain>
    </source>
</reference>
<proteinExistence type="predicted"/>
<sequence>MTTGEELRIGDAERDETMAALREHYAQGRLTREELDERLGLALTAKTAGELTRVCADLPGPARHSPEEYAYGWPEAMAAHRHHLAQLRGRPHHLPRARWSPHHHRRHHRGPGPIAPFLMLALVIGIAVGGWSVLKVLFFVWMAAMVFGFVHRRARPHRLRP</sequence>
<evidence type="ECO:0000256" key="1">
    <source>
        <dbReference type="SAM" id="Phobius"/>
    </source>
</evidence>